<sequence>MHFNIDFDLNISTHYCYDKSEKISTSDFEIDFFLMTNKAHIKEIELTKNNSEHYNLNGTYEFIYTSLSFRPTLVVMVKPKYNIVSNCGNIIKTYLIDFEKVDHITKSIGKPGYTLSINLGSIKLSDKHFIRIKNTGEKILKEYEYFQSKQPNLPFRYSIDMWYKLNLECKK</sequence>
<comment type="caution">
    <text evidence="1">The sequence shown here is derived from an EMBL/GenBank/DDBJ whole genome shotgun (WGS) entry which is preliminary data.</text>
</comment>
<dbReference type="RefSeq" id="WP_146848192.1">
    <property type="nucleotide sequence ID" value="NZ_VORT01000032.1"/>
</dbReference>
<dbReference type="AlphaFoldDB" id="A0A5C6YUH8"/>
<reference evidence="1 2" key="1">
    <citation type="submission" date="2019-08" db="EMBL/GenBank/DDBJ databases">
        <title>Genome of Aequorivita antarctica SW49 (type strain).</title>
        <authorList>
            <person name="Bowman J.P."/>
        </authorList>
    </citation>
    <scope>NUCLEOTIDE SEQUENCE [LARGE SCALE GENOMIC DNA]</scope>
    <source>
        <strain evidence="1 2">SW49</strain>
    </source>
</reference>
<gene>
    <name evidence="1" type="ORF">ESU54_17585</name>
</gene>
<organism evidence="1 2">
    <name type="scientific">Aequorivita antarctica</name>
    <dbReference type="NCBI Taxonomy" id="153266"/>
    <lineage>
        <taxon>Bacteria</taxon>
        <taxon>Pseudomonadati</taxon>
        <taxon>Bacteroidota</taxon>
        <taxon>Flavobacteriia</taxon>
        <taxon>Flavobacteriales</taxon>
        <taxon>Flavobacteriaceae</taxon>
        <taxon>Aequorivita</taxon>
    </lineage>
</organism>
<name>A0A5C6YUH8_9FLAO</name>
<evidence type="ECO:0000313" key="2">
    <source>
        <dbReference type="Proteomes" id="UP000321497"/>
    </source>
</evidence>
<accession>A0A5C6YUH8</accession>
<evidence type="ECO:0000313" key="1">
    <source>
        <dbReference type="EMBL" id="TXD71218.1"/>
    </source>
</evidence>
<keyword evidence="2" id="KW-1185">Reference proteome</keyword>
<protein>
    <submittedName>
        <fullName evidence="1">Uncharacterized protein</fullName>
    </submittedName>
</protein>
<proteinExistence type="predicted"/>
<dbReference type="Proteomes" id="UP000321497">
    <property type="component" value="Unassembled WGS sequence"/>
</dbReference>
<dbReference type="EMBL" id="VORT01000032">
    <property type="protein sequence ID" value="TXD71218.1"/>
    <property type="molecule type" value="Genomic_DNA"/>
</dbReference>